<accession>A0A5N7MQC7</accession>
<name>A0A5N7MQC7_9HYPH</name>
<dbReference type="RefSeq" id="WP_152715890.1">
    <property type="nucleotide sequence ID" value="NZ_VOSJ01000218.1"/>
</dbReference>
<dbReference type="Proteomes" id="UP000403266">
    <property type="component" value="Unassembled WGS sequence"/>
</dbReference>
<proteinExistence type="predicted"/>
<evidence type="ECO:0000313" key="2">
    <source>
        <dbReference type="Proteomes" id="UP000403266"/>
    </source>
</evidence>
<dbReference type="InterPro" id="IPR025528">
    <property type="entry name" value="BrnA_antitoxin"/>
</dbReference>
<evidence type="ECO:0008006" key="3">
    <source>
        <dbReference type="Google" id="ProtNLM"/>
    </source>
</evidence>
<reference evidence="1 2" key="1">
    <citation type="journal article" date="2019" name="Syst. Appl. Microbiol.">
        <title>Microvirga tunisiensis sp. nov., a root nodule symbiotic bacterium isolated from Lupinus micranthus and L. luteus grown in Northern Tunisia.</title>
        <authorList>
            <person name="Msaddak A."/>
            <person name="Rejili M."/>
            <person name="Duran D."/>
            <person name="Mars M."/>
            <person name="Palacios J.M."/>
            <person name="Ruiz-Argueso T."/>
            <person name="Rey L."/>
            <person name="Imperial J."/>
        </authorList>
    </citation>
    <scope>NUCLEOTIDE SEQUENCE [LARGE SCALE GENOMIC DNA]</scope>
    <source>
        <strain evidence="1 2">Lmie10</strain>
    </source>
</reference>
<keyword evidence="2" id="KW-1185">Reference proteome</keyword>
<dbReference type="OrthoDB" id="361944at2"/>
<evidence type="ECO:0000313" key="1">
    <source>
        <dbReference type="EMBL" id="MPR29205.1"/>
    </source>
</evidence>
<protein>
    <recommendedName>
        <fullName evidence="3">BrnA antitoxin family protein</fullName>
    </recommendedName>
</protein>
<dbReference type="AlphaFoldDB" id="A0A5N7MQC7"/>
<dbReference type="Pfam" id="PF14384">
    <property type="entry name" value="BrnA_antitoxin"/>
    <property type="match status" value="1"/>
</dbReference>
<organism evidence="1 2">
    <name type="scientific">Microvirga tunisiensis</name>
    <dbReference type="NCBI Taxonomy" id="2108360"/>
    <lineage>
        <taxon>Bacteria</taxon>
        <taxon>Pseudomonadati</taxon>
        <taxon>Pseudomonadota</taxon>
        <taxon>Alphaproteobacteria</taxon>
        <taxon>Hyphomicrobiales</taxon>
        <taxon>Methylobacteriaceae</taxon>
        <taxon>Microvirga</taxon>
    </lineage>
</organism>
<sequence length="59" mass="6727">MITHQTEHLVLTSMRPEHEKESFKLHIALDVLAYFQEGGLGWQERLSAHLRRAAGKSNG</sequence>
<gene>
    <name evidence="1" type="ORF">FS320_29915</name>
</gene>
<dbReference type="EMBL" id="VOSK01000208">
    <property type="protein sequence ID" value="MPR29205.1"/>
    <property type="molecule type" value="Genomic_DNA"/>
</dbReference>
<comment type="caution">
    <text evidence="1">The sequence shown here is derived from an EMBL/GenBank/DDBJ whole genome shotgun (WGS) entry which is preliminary data.</text>
</comment>